<feature type="modified residue" description="4-aspartylphosphate" evidence="9">
    <location>
        <position position="735"/>
    </location>
</feature>
<keyword evidence="7 13" id="KW-0067">ATP-binding</keyword>
<feature type="transmembrane region" description="Helical" evidence="10">
    <location>
        <begin position="360"/>
        <end position="381"/>
    </location>
</feature>
<organism evidence="13 14">
    <name type="scientific">Paenibacillus septentrionalis</name>
    <dbReference type="NCBI Taxonomy" id="429342"/>
    <lineage>
        <taxon>Bacteria</taxon>
        <taxon>Bacillati</taxon>
        <taxon>Bacillota</taxon>
        <taxon>Bacilli</taxon>
        <taxon>Bacillales</taxon>
        <taxon>Paenibacillaceae</taxon>
        <taxon>Paenibacillus</taxon>
    </lineage>
</organism>
<dbReference type="SUPFAM" id="SSF52172">
    <property type="entry name" value="CheY-like"/>
    <property type="match status" value="1"/>
</dbReference>
<dbReference type="CDD" id="cd00082">
    <property type="entry name" value="HisKA"/>
    <property type="match status" value="1"/>
</dbReference>
<sequence>MFAHTYKNKRKIGLAIGIFILCLLALRVGWLLYFNAPQYETAIKGSVDLRQKTLTEHETISLNGEWAFYPDTFMMEDAANDHQQQYLHVPGNWKETLKPIRGSAIGIGTYRLHILLPEQDDSIYGLLLKNFESYASVYVNGELINKHNLADKHPVQKVKTQGPMTVVFTTDAKEIDLVIQISNFDSADAGGLQGSVYFGLQAAIAKETAFSQSLQLLVSMIFFLHSIYALAIFFFSRGTYSKELLYFSLLLALNGLILLIDDHVLLQLPVENKYYIKFLFVVLIGLVLATLKFINELYRIRSRFSTVLFMLYIPIAIILMTTSALHLIPVQMLLGTYALIIAMQFLVPTISAVRKGNTDGIFILFYILCFISNGVWGIAIKANVVNIPYYPIDYIVSIMVIALLLFRRHMSVVRLNNEQRIKLEKADKQKDIFLANTSHELRNPLHGILNIAQAMLEDEASQLSNKSRSNLELLLQIGHRMTFTLNDLLDLNQLDEGRIQLNVKPIDVKSVTSGVIDMMHFMKNTSKLSITSHIPAAFPYVNADESRVIQILFNVMHNAVKFTDEGSITVSASHDDHEATISITDTGIGMSQDELDRIFHRYVHSDKDGQGGIGLGLNIAQQLIELHGGTVKVQSEVGKGTTVSFTLPLAHSATEYPVDLATAAASTSQHDDKETLTLHSDKQLNGNILIVDDDPINLKVIHSILEDQYHISTINNAEDALRMLHTGQWDLVISDVMMPHMSGYELCKEIRKQYTVAELPILLLTARNQTADIYTGFLVGANDYVAKPANTLELKARVHALITQNQANQERFRLEAAYLQAQIKPHFLYNTLNAIASLGEIDSNRMIELLNEFGNYLHRSFNTNNTKNLIPISDEFELIRSYLYIEGVRFEERLNVTWHIENLNDILIPPLSIQTLVENALSHGILQKDEGGTVHISVTNHADHHLIVIKDDGVGMTVEQIEEIISDENRHKQGIGIANTNRRLKQLFGEELRIESELNKGTTVSFRIPRASVLPASDSNLEKEQIDSGNR</sequence>
<dbReference type="Proteomes" id="UP001596233">
    <property type="component" value="Unassembled WGS sequence"/>
</dbReference>
<dbReference type="SUPFAM" id="SSF49785">
    <property type="entry name" value="Galactose-binding domain-like"/>
    <property type="match status" value="1"/>
</dbReference>
<comment type="catalytic activity">
    <reaction evidence="1">
        <text>ATP + protein L-histidine = ADP + protein N-phospho-L-histidine.</text>
        <dbReference type="EC" id="2.7.13.3"/>
    </reaction>
</comment>
<dbReference type="InterPro" id="IPR005467">
    <property type="entry name" value="His_kinase_dom"/>
</dbReference>
<accession>A0ABW1V6J5</accession>
<dbReference type="CDD" id="cd17574">
    <property type="entry name" value="REC_OmpR"/>
    <property type="match status" value="1"/>
</dbReference>
<evidence type="ECO:0000256" key="10">
    <source>
        <dbReference type="SAM" id="Phobius"/>
    </source>
</evidence>
<proteinExistence type="predicted"/>
<evidence type="ECO:0000256" key="2">
    <source>
        <dbReference type="ARBA" id="ARBA00012438"/>
    </source>
</evidence>
<evidence type="ECO:0000256" key="4">
    <source>
        <dbReference type="ARBA" id="ARBA00022679"/>
    </source>
</evidence>
<keyword evidence="10" id="KW-0812">Transmembrane</keyword>
<dbReference type="Pfam" id="PF00072">
    <property type="entry name" value="Response_reg"/>
    <property type="match status" value="1"/>
</dbReference>
<dbReference type="InterPro" id="IPR001789">
    <property type="entry name" value="Sig_transdc_resp-reg_receiver"/>
</dbReference>
<name>A0ABW1V6J5_9BACL</name>
<evidence type="ECO:0000256" key="1">
    <source>
        <dbReference type="ARBA" id="ARBA00000085"/>
    </source>
</evidence>
<dbReference type="Gene3D" id="3.30.565.10">
    <property type="entry name" value="Histidine kinase-like ATPase, C-terminal domain"/>
    <property type="match status" value="2"/>
</dbReference>
<dbReference type="InterPro" id="IPR003661">
    <property type="entry name" value="HisK_dim/P_dom"/>
</dbReference>
<dbReference type="PROSITE" id="PS50110">
    <property type="entry name" value="RESPONSE_REGULATORY"/>
    <property type="match status" value="1"/>
</dbReference>
<evidence type="ECO:0000313" key="13">
    <source>
        <dbReference type="EMBL" id="MFC6333218.1"/>
    </source>
</evidence>
<dbReference type="GO" id="GO:0005524">
    <property type="term" value="F:ATP binding"/>
    <property type="evidence" value="ECO:0007669"/>
    <property type="project" value="UniProtKB-KW"/>
</dbReference>
<dbReference type="PROSITE" id="PS50109">
    <property type="entry name" value="HIS_KIN"/>
    <property type="match status" value="2"/>
</dbReference>
<feature type="transmembrane region" description="Helical" evidence="10">
    <location>
        <begin position="216"/>
        <end position="235"/>
    </location>
</feature>
<dbReference type="SUPFAM" id="SSF55874">
    <property type="entry name" value="ATPase domain of HSP90 chaperone/DNA topoisomerase II/histidine kinase"/>
    <property type="match status" value="2"/>
</dbReference>
<keyword evidence="5" id="KW-0547">Nucleotide-binding</keyword>
<keyword evidence="4" id="KW-0808">Transferase</keyword>
<dbReference type="Gene3D" id="2.60.120.260">
    <property type="entry name" value="Galactose-binding domain-like"/>
    <property type="match status" value="1"/>
</dbReference>
<feature type="domain" description="Histidine kinase" evidence="11">
    <location>
        <begin position="436"/>
        <end position="651"/>
    </location>
</feature>
<evidence type="ECO:0000256" key="9">
    <source>
        <dbReference type="PROSITE-ProRule" id="PRU00169"/>
    </source>
</evidence>
<evidence type="ECO:0000256" key="7">
    <source>
        <dbReference type="ARBA" id="ARBA00022840"/>
    </source>
</evidence>
<dbReference type="CDD" id="cd16922">
    <property type="entry name" value="HATPase_EvgS-ArcB-TorS-like"/>
    <property type="match status" value="1"/>
</dbReference>
<dbReference type="SMART" id="SM00448">
    <property type="entry name" value="REC"/>
    <property type="match status" value="1"/>
</dbReference>
<evidence type="ECO:0000256" key="8">
    <source>
        <dbReference type="ARBA" id="ARBA00023012"/>
    </source>
</evidence>
<dbReference type="InterPro" id="IPR036890">
    <property type="entry name" value="HATPase_C_sf"/>
</dbReference>
<dbReference type="PRINTS" id="PR00344">
    <property type="entry name" value="BCTRLSENSOR"/>
</dbReference>
<keyword evidence="3 9" id="KW-0597">Phosphoprotein</keyword>
<dbReference type="RefSeq" id="WP_379234445.1">
    <property type="nucleotide sequence ID" value="NZ_JBHSTE010000003.1"/>
</dbReference>
<dbReference type="SMART" id="SM00387">
    <property type="entry name" value="HATPase_c"/>
    <property type="match status" value="2"/>
</dbReference>
<dbReference type="InterPro" id="IPR036097">
    <property type="entry name" value="HisK_dim/P_sf"/>
</dbReference>
<comment type="caution">
    <text evidence="13">The sequence shown here is derived from an EMBL/GenBank/DDBJ whole genome shotgun (WGS) entry which is preliminary data.</text>
</comment>
<feature type="transmembrane region" description="Helical" evidence="10">
    <location>
        <begin position="12"/>
        <end position="33"/>
    </location>
</feature>
<dbReference type="InterPro" id="IPR004358">
    <property type="entry name" value="Sig_transdc_His_kin-like_C"/>
</dbReference>
<dbReference type="Pfam" id="PF02518">
    <property type="entry name" value="HATPase_c"/>
    <property type="match status" value="2"/>
</dbReference>
<dbReference type="PANTHER" id="PTHR43547">
    <property type="entry name" value="TWO-COMPONENT HISTIDINE KINASE"/>
    <property type="match status" value="1"/>
</dbReference>
<feature type="transmembrane region" description="Helical" evidence="10">
    <location>
        <begin position="387"/>
        <end position="406"/>
    </location>
</feature>
<dbReference type="PANTHER" id="PTHR43547:SF2">
    <property type="entry name" value="HYBRID SIGNAL TRANSDUCTION HISTIDINE KINASE C"/>
    <property type="match status" value="1"/>
</dbReference>
<evidence type="ECO:0000313" key="14">
    <source>
        <dbReference type="Proteomes" id="UP001596233"/>
    </source>
</evidence>
<keyword evidence="10" id="KW-0472">Membrane</keyword>
<dbReference type="Gene3D" id="3.40.50.2300">
    <property type="match status" value="1"/>
</dbReference>
<feature type="transmembrane region" description="Helical" evidence="10">
    <location>
        <begin position="334"/>
        <end position="353"/>
    </location>
</feature>
<dbReference type="Gene3D" id="1.10.287.130">
    <property type="match status" value="1"/>
</dbReference>
<keyword evidence="6" id="KW-0418">Kinase</keyword>
<keyword evidence="10" id="KW-1133">Transmembrane helix</keyword>
<evidence type="ECO:0000259" key="11">
    <source>
        <dbReference type="PROSITE" id="PS50109"/>
    </source>
</evidence>
<dbReference type="EC" id="2.7.13.3" evidence="2"/>
<feature type="domain" description="Histidine kinase" evidence="11">
    <location>
        <begin position="913"/>
        <end position="1012"/>
    </location>
</feature>
<evidence type="ECO:0000259" key="12">
    <source>
        <dbReference type="PROSITE" id="PS50110"/>
    </source>
</evidence>
<keyword evidence="8" id="KW-0902">Two-component regulatory system</keyword>
<feature type="transmembrane region" description="Helical" evidence="10">
    <location>
        <begin position="244"/>
        <end position="268"/>
    </location>
</feature>
<dbReference type="SUPFAM" id="SSF47384">
    <property type="entry name" value="Homodimeric domain of signal transducing histidine kinase"/>
    <property type="match status" value="1"/>
</dbReference>
<evidence type="ECO:0000256" key="5">
    <source>
        <dbReference type="ARBA" id="ARBA00022741"/>
    </source>
</evidence>
<evidence type="ECO:0000256" key="3">
    <source>
        <dbReference type="ARBA" id="ARBA00022553"/>
    </source>
</evidence>
<feature type="transmembrane region" description="Helical" evidence="10">
    <location>
        <begin position="306"/>
        <end position="328"/>
    </location>
</feature>
<evidence type="ECO:0000256" key="6">
    <source>
        <dbReference type="ARBA" id="ARBA00022777"/>
    </source>
</evidence>
<dbReference type="EMBL" id="JBHSTE010000003">
    <property type="protein sequence ID" value="MFC6333218.1"/>
    <property type="molecule type" value="Genomic_DNA"/>
</dbReference>
<feature type="transmembrane region" description="Helical" evidence="10">
    <location>
        <begin position="274"/>
        <end position="294"/>
    </location>
</feature>
<protein>
    <recommendedName>
        <fullName evidence="2">histidine kinase</fullName>
        <ecNumber evidence="2">2.7.13.3</ecNumber>
    </recommendedName>
</protein>
<dbReference type="Pfam" id="PF06580">
    <property type="entry name" value="His_kinase"/>
    <property type="match status" value="1"/>
</dbReference>
<dbReference type="InterPro" id="IPR003594">
    <property type="entry name" value="HATPase_dom"/>
</dbReference>
<dbReference type="SMART" id="SM00388">
    <property type="entry name" value="HisKA"/>
    <property type="match status" value="1"/>
</dbReference>
<dbReference type="InterPro" id="IPR011006">
    <property type="entry name" value="CheY-like_superfamily"/>
</dbReference>
<keyword evidence="14" id="KW-1185">Reference proteome</keyword>
<reference evidence="14" key="1">
    <citation type="journal article" date="2019" name="Int. J. Syst. Evol. Microbiol.">
        <title>The Global Catalogue of Microorganisms (GCM) 10K type strain sequencing project: providing services to taxonomists for standard genome sequencing and annotation.</title>
        <authorList>
            <consortium name="The Broad Institute Genomics Platform"/>
            <consortium name="The Broad Institute Genome Sequencing Center for Infectious Disease"/>
            <person name="Wu L."/>
            <person name="Ma J."/>
        </authorList>
    </citation>
    <scope>NUCLEOTIDE SEQUENCE [LARGE SCALE GENOMIC DNA]</scope>
    <source>
        <strain evidence="14">PCU 280</strain>
    </source>
</reference>
<feature type="domain" description="Response regulatory" evidence="12">
    <location>
        <begin position="687"/>
        <end position="802"/>
    </location>
</feature>
<dbReference type="InterPro" id="IPR008979">
    <property type="entry name" value="Galactose-bd-like_sf"/>
</dbReference>
<gene>
    <name evidence="13" type="ORF">ACFP56_11335</name>
</gene>
<dbReference type="Pfam" id="PF00512">
    <property type="entry name" value="HisKA"/>
    <property type="match status" value="1"/>
</dbReference>
<dbReference type="InterPro" id="IPR010559">
    <property type="entry name" value="Sig_transdc_His_kin_internal"/>
</dbReference>